<organism evidence="2 3">
    <name type="scientific">Dreissena polymorpha</name>
    <name type="common">Zebra mussel</name>
    <name type="synonym">Mytilus polymorpha</name>
    <dbReference type="NCBI Taxonomy" id="45954"/>
    <lineage>
        <taxon>Eukaryota</taxon>
        <taxon>Metazoa</taxon>
        <taxon>Spiralia</taxon>
        <taxon>Lophotrochozoa</taxon>
        <taxon>Mollusca</taxon>
        <taxon>Bivalvia</taxon>
        <taxon>Autobranchia</taxon>
        <taxon>Heteroconchia</taxon>
        <taxon>Euheterodonta</taxon>
        <taxon>Imparidentia</taxon>
        <taxon>Neoheterodontei</taxon>
        <taxon>Myida</taxon>
        <taxon>Dreissenoidea</taxon>
        <taxon>Dreissenidae</taxon>
        <taxon>Dreissena</taxon>
    </lineage>
</organism>
<dbReference type="EMBL" id="JAIWYP010000001">
    <property type="protein sequence ID" value="KAH3896120.1"/>
    <property type="molecule type" value="Genomic_DNA"/>
</dbReference>
<evidence type="ECO:0000313" key="2">
    <source>
        <dbReference type="EMBL" id="KAH3896120.1"/>
    </source>
</evidence>
<sequence>MTPKLPCVSFCDENTSSDDQDSCGAQVGESLPVVVRIALTLFPRYILISSVVTADFGVKVIH</sequence>
<dbReference type="EMBL" id="JAIWYP010000003">
    <property type="protein sequence ID" value="KAH3858205.1"/>
    <property type="molecule type" value="Genomic_DNA"/>
</dbReference>
<protein>
    <submittedName>
        <fullName evidence="2">Uncharacterized protein</fullName>
    </submittedName>
</protein>
<evidence type="ECO:0000313" key="1">
    <source>
        <dbReference type="EMBL" id="KAH3858205.1"/>
    </source>
</evidence>
<proteinExistence type="predicted"/>
<accession>A0A9D4NIK5</accession>
<dbReference type="Proteomes" id="UP000828390">
    <property type="component" value="Unassembled WGS sequence"/>
</dbReference>
<name>A0A9D4NIK5_DREPO</name>
<comment type="caution">
    <text evidence="2">The sequence shown here is derived from an EMBL/GenBank/DDBJ whole genome shotgun (WGS) entry which is preliminary data.</text>
</comment>
<keyword evidence="3" id="KW-1185">Reference proteome</keyword>
<gene>
    <name evidence="2" type="ORF">DPMN_020293</name>
    <name evidence="1" type="ORF">DPMN_100824</name>
</gene>
<evidence type="ECO:0000313" key="3">
    <source>
        <dbReference type="Proteomes" id="UP000828390"/>
    </source>
</evidence>
<dbReference type="AlphaFoldDB" id="A0A9D4NIK5"/>
<reference evidence="2" key="2">
    <citation type="submission" date="2020-11" db="EMBL/GenBank/DDBJ databases">
        <authorList>
            <person name="McCartney M.A."/>
            <person name="Auch B."/>
            <person name="Kono T."/>
            <person name="Mallez S."/>
            <person name="Becker A."/>
            <person name="Gohl D.M."/>
            <person name="Silverstein K.A.T."/>
            <person name="Koren S."/>
            <person name="Bechman K.B."/>
            <person name="Herman A."/>
            <person name="Abrahante J.E."/>
            <person name="Garbe J."/>
        </authorList>
    </citation>
    <scope>NUCLEOTIDE SEQUENCE</scope>
    <source>
        <strain evidence="2">Duluth1</strain>
        <tissue evidence="2">Whole animal</tissue>
    </source>
</reference>
<reference evidence="2" key="1">
    <citation type="journal article" date="2019" name="bioRxiv">
        <title>The Genome of the Zebra Mussel, Dreissena polymorpha: A Resource for Invasive Species Research.</title>
        <authorList>
            <person name="McCartney M.A."/>
            <person name="Auch B."/>
            <person name="Kono T."/>
            <person name="Mallez S."/>
            <person name="Zhang Y."/>
            <person name="Obille A."/>
            <person name="Becker A."/>
            <person name="Abrahante J.E."/>
            <person name="Garbe J."/>
            <person name="Badalamenti J.P."/>
            <person name="Herman A."/>
            <person name="Mangelson H."/>
            <person name="Liachko I."/>
            <person name="Sullivan S."/>
            <person name="Sone E.D."/>
            <person name="Koren S."/>
            <person name="Silverstein K.A.T."/>
            <person name="Beckman K.B."/>
            <person name="Gohl D.M."/>
        </authorList>
    </citation>
    <scope>NUCLEOTIDE SEQUENCE</scope>
    <source>
        <strain evidence="2">Duluth1</strain>
        <tissue evidence="2">Whole animal</tissue>
    </source>
</reference>